<name>A0ABP4DX34_9ACTN</name>
<comment type="caution">
    <text evidence="2">The sequence shown here is derived from an EMBL/GenBank/DDBJ whole genome shotgun (WGS) entry which is preliminary data.</text>
</comment>
<reference evidence="3" key="1">
    <citation type="journal article" date="2019" name="Int. J. Syst. Evol. Microbiol.">
        <title>The Global Catalogue of Microorganisms (GCM) 10K type strain sequencing project: providing services to taxonomists for standard genome sequencing and annotation.</title>
        <authorList>
            <consortium name="The Broad Institute Genomics Platform"/>
            <consortium name="The Broad Institute Genome Sequencing Center for Infectious Disease"/>
            <person name="Wu L."/>
            <person name="Ma J."/>
        </authorList>
    </citation>
    <scope>NUCLEOTIDE SEQUENCE [LARGE SCALE GENOMIC DNA]</scope>
    <source>
        <strain evidence="3">JCM 13002</strain>
    </source>
</reference>
<dbReference type="Proteomes" id="UP001499987">
    <property type="component" value="Unassembled WGS sequence"/>
</dbReference>
<organism evidence="2 3">
    <name type="scientific">Kitasatospora arboriphila</name>
    <dbReference type="NCBI Taxonomy" id="258052"/>
    <lineage>
        <taxon>Bacteria</taxon>
        <taxon>Bacillati</taxon>
        <taxon>Actinomycetota</taxon>
        <taxon>Actinomycetes</taxon>
        <taxon>Kitasatosporales</taxon>
        <taxon>Streptomycetaceae</taxon>
        <taxon>Kitasatospora</taxon>
    </lineage>
</organism>
<keyword evidence="1" id="KW-1133">Transmembrane helix</keyword>
<evidence type="ECO:0000313" key="3">
    <source>
        <dbReference type="Proteomes" id="UP001499987"/>
    </source>
</evidence>
<sequence>MATNQKFSNGFRVNRTMLGTGVVLAGIGTVLSLAGTAIACATLASAGRDYVNRMETPPSEQARRAMQQAKAASMAGLEAWRTEGRTASAN</sequence>
<gene>
    <name evidence="2" type="ORF">GCM10009663_15630</name>
</gene>
<evidence type="ECO:0000313" key="2">
    <source>
        <dbReference type="EMBL" id="GAA1075398.1"/>
    </source>
</evidence>
<keyword evidence="1" id="KW-0472">Membrane</keyword>
<dbReference type="RefSeq" id="WP_344622759.1">
    <property type="nucleotide sequence ID" value="NZ_BAAALD010000010.1"/>
</dbReference>
<evidence type="ECO:0000256" key="1">
    <source>
        <dbReference type="SAM" id="Phobius"/>
    </source>
</evidence>
<accession>A0ABP4DX34</accession>
<proteinExistence type="predicted"/>
<dbReference type="EMBL" id="BAAALD010000010">
    <property type="protein sequence ID" value="GAA1075398.1"/>
    <property type="molecule type" value="Genomic_DNA"/>
</dbReference>
<evidence type="ECO:0008006" key="4">
    <source>
        <dbReference type="Google" id="ProtNLM"/>
    </source>
</evidence>
<keyword evidence="1" id="KW-0812">Transmembrane</keyword>
<feature type="transmembrane region" description="Helical" evidence="1">
    <location>
        <begin position="20"/>
        <end position="44"/>
    </location>
</feature>
<protein>
    <recommendedName>
        <fullName evidence="4">Lipoprotein</fullName>
    </recommendedName>
</protein>
<keyword evidence="3" id="KW-1185">Reference proteome</keyword>